<feature type="region of interest" description="Disordered" evidence="1">
    <location>
        <begin position="459"/>
        <end position="488"/>
    </location>
</feature>
<dbReference type="Pfam" id="PF25122">
    <property type="entry name" value="DUF7815"/>
    <property type="match status" value="1"/>
</dbReference>
<dbReference type="PANTHER" id="PTHR36308:SF1">
    <property type="entry name" value="DENTIN SIALOPHOSPHOPROTEIN-RELATED"/>
    <property type="match status" value="1"/>
</dbReference>
<sequence>MDIQIPTDLIRQVQTSLREDAGLSSYDPHDPTLPALSSLRELVAGFDPSPPYLRCKHCNGRLMRGVQSMICVYCGKNQSKDLPPQPIIFKSTFGYQWLLLSLDLDGSASESVGPSIEENELNRGHNTPEDEIALSDLLNLEITWPAKTESEKTEHSLTNSAQVQSKSYLNLAGVDLDNFFTESKRDFVSNALEEQPEINKQSENVEMNAFASQENFSLFQNVQHSETPVSTSEVKHDDGFSGWKADFQSADSGNQHEGARSFDPFVGSTVDLSAHMDSMFGPGKDVADEKSASTPLALATNDDFLASPQADKVDETIKSKDGITADNLYNDSSTTIDWFPDDQWLTNSMIVPDNKTSSEDDDSFGVWNDFTSSTSAQNPSKNSLTQRGNQIATTDEKTSDIIFPSSTNNFQAMDFGSFSQPDLFSGSFSNQNGSFEVNNTQSGVPALDRMADVKVEGVTVGQADEGGDMFNSAVQSKDDSGESVVTDA</sequence>
<dbReference type="AlphaFoldDB" id="A0A7J7H6G3"/>
<evidence type="ECO:0000313" key="4">
    <source>
        <dbReference type="Proteomes" id="UP000593564"/>
    </source>
</evidence>
<gene>
    <name evidence="3" type="ORF">HYC85_014426</name>
</gene>
<dbReference type="Proteomes" id="UP000593564">
    <property type="component" value="Unassembled WGS sequence"/>
</dbReference>
<reference evidence="3 4" key="2">
    <citation type="submission" date="2020-07" db="EMBL/GenBank/DDBJ databases">
        <title>Genome assembly of wild tea tree DASZ reveals pedigree and selection history of tea varieties.</title>
        <authorList>
            <person name="Zhang W."/>
        </authorList>
    </citation>
    <scope>NUCLEOTIDE SEQUENCE [LARGE SCALE GENOMIC DNA]</scope>
    <source>
        <strain evidence="4">cv. G240</strain>
        <tissue evidence="3">Leaf</tissue>
    </source>
</reference>
<organism evidence="3 4">
    <name type="scientific">Camellia sinensis</name>
    <name type="common">Tea plant</name>
    <name type="synonym">Thea sinensis</name>
    <dbReference type="NCBI Taxonomy" id="4442"/>
    <lineage>
        <taxon>Eukaryota</taxon>
        <taxon>Viridiplantae</taxon>
        <taxon>Streptophyta</taxon>
        <taxon>Embryophyta</taxon>
        <taxon>Tracheophyta</taxon>
        <taxon>Spermatophyta</taxon>
        <taxon>Magnoliopsida</taxon>
        <taxon>eudicotyledons</taxon>
        <taxon>Gunneridae</taxon>
        <taxon>Pentapetalae</taxon>
        <taxon>asterids</taxon>
        <taxon>Ericales</taxon>
        <taxon>Theaceae</taxon>
        <taxon>Camellia</taxon>
    </lineage>
</organism>
<dbReference type="PANTHER" id="PTHR36308">
    <property type="entry name" value="DENTIN SIALOPHOSPHOPROTEIN-RELATED"/>
    <property type="match status" value="1"/>
</dbReference>
<proteinExistence type="predicted"/>
<reference evidence="4" key="1">
    <citation type="journal article" date="2020" name="Nat. Commun.">
        <title>Genome assembly of wild tea tree DASZ reveals pedigree and selection history of tea varieties.</title>
        <authorList>
            <person name="Zhang W."/>
            <person name="Zhang Y."/>
            <person name="Qiu H."/>
            <person name="Guo Y."/>
            <person name="Wan H."/>
            <person name="Zhang X."/>
            <person name="Scossa F."/>
            <person name="Alseekh S."/>
            <person name="Zhang Q."/>
            <person name="Wang P."/>
            <person name="Xu L."/>
            <person name="Schmidt M.H."/>
            <person name="Jia X."/>
            <person name="Li D."/>
            <person name="Zhu A."/>
            <person name="Guo F."/>
            <person name="Chen W."/>
            <person name="Ni D."/>
            <person name="Usadel B."/>
            <person name="Fernie A.R."/>
            <person name="Wen W."/>
        </authorList>
    </citation>
    <scope>NUCLEOTIDE SEQUENCE [LARGE SCALE GENOMIC DNA]</scope>
    <source>
        <strain evidence="4">cv. G240</strain>
    </source>
</reference>
<accession>A0A7J7H6G3</accession>
<protein>
    <recommendedName>
        <fullName evidence="2">DUF7815 domain-containing protein</fullName>
    </recommendedName>
</protein>
<comment type="caution">
    <text evidence="3">The sequence shown here is derived from an EMBL/GenBank/DDBJ whole genome shotgun (WGS) entry which is preliminary data.</text>
</comment>
<name>A0A7J7H6G3_CAMSI</name>
<evidence type="ECO:0000259" key="2">
    <source>
        <dbReference type="Pfam" id="PF25122"/>
    </source>
</evidence>
<evidence type="ECO:0000313" key="3">
    <source>
        <dbReference type="EMBL" id="KAF5948469.1"/>
    </source>
</evidence>
<keyword evidence="4" id="KW-1185">Reference proteome</keyword>
<feature type="region of interest" description="Disordered" evidence="1">
    <location>
        <begin position="372"/>
        <end position="393"/>
    </location>
</feature>
<dbReference type="InterPro" id="IPR056717">
    <property type="entry name" value="DUF7815"/>
</dbReference>
<evidence type="ECO:0000256" key="1">
    <source>
        <dbReference type="SAM" id="MobiDB-lite"/>
    </source>
</evidence>
<feature type="domain" description="DUF7815" evidence="2">
    <location>
        <begin position="51"/>
        <end position="77"/>
    </location>
</feature>
<dbReference type="EMBL" id="JACBKZ010000006">
    <property type="protein sequence ID" value="KAF5948469.1"/>
    <property type="molecule type" value="Genomic_DNA"/>
</dbReference>